<evidence type="ECO:0000256" key="1">
    <source>
        <dbReference type="SAM" id="MobiDB-lite"/>
    </source>
</evidence>
<feature type="region of interest" description="Disordered" evidence="1">
    <location>
        <begin position="208"/>
        <end position="231"/>
    </location>
</feature>
<proteinExistence type="predicted"/>
<dbReference type="AlphaFoldDB" id="A0AAV5JBE1"/>
<evidence type="ECO:0000313" key="3">
    <source>
        <dbReference type="Proteomes" id="UP001054252"/>
    </source>
</evidence>
<organism evidence="2 3">
    <name type="scientific">Rubroshorea leprosula</name>
    <dbReference type="NCBI Taxonomy" id="152421"/>
    <lineage>
        <taxon>Eukaryota</taxon>
        <taxon>Viridiplantae</taxon>
        <taxon>Streptophyta</taxon>
        <taxon>Embryophyta</taxon>
        <taxon>Tracheophyta</taxon>
        <taxon>Spermatophyta</taxon>
        <taxon>Magnoliopsida</taxon>
        <taxon>eudicotyledons</taxon>
        <taxon>Gunneridae</taxon>
        <taxon>Pentapetalae</taxon>
        <taxon>rosids</taxon>
        <taxon>malvids</taxon>
        <taxon>Malvales</taxon>
        <taxon>Dipterocarpaceae</taxon>
        <taxon>Rubroshorea</taxon>
    </lineage>
</organism>
<feature type="compositionally biased region" description="Basic residues" evidence="1">
    <location>
        <begin position="157"/>
        <end position="167"/>
    </location>
</feature>
<sequence length="231" mass="26504">MIIDTGTSKDDMVIFKSSNHVIHILILAARTEASVHSQIHILILAARTEASVHGQIHIPILAPRTPACGHSQIQTLIRTAHTPASAHTRIHTRIHLRPPAFFHIQSHIRVEVVDTPAFCHTQFQIRKQFEACPHIHHLRVAAWVGRSCCTHFEAPPHRRQPAPRRRRSWGDHNRSSHRKLWRKGSMSPRKAAEGVHIATECRNHHRMAWDRTRRIRRRPRLPSSSKASSQL</sequence>
<name>A0AAV5JBE1_9ROSI</name>
<feature type="region of interest" description="Disordered" evidence="1">
    <location>
        <begin position="154"/>
        <end position="195"/>
    </location>
</feature>
<dbReference type="Proteomes" id="UP001054252">
    <property type="component" value="Unassembled WGS sequence"/>
</dbReference>
<comment type="caution">
    <text evidence="2">The sequence shown here is derived from an EMBL/GenBank/DDBJ whole genome shotgun (WGS) entry which is preliminary data.</text>
</comment>
<reference evidence="2 3" key="1">
    <citation type="journal article" date="2021" name="Commun. Biol.">
        <title>The genome of Shorea leprosula (Dipterocarpaceae) highlights the ecological relevance of drought in aseasonal tropical rainforests.</title>
        <authorList>
            <person name="Ng K.K.S."/>
            <person name="Kobayashi M.J."/>
            <person name="Fawcett J.A."/>
            <person name="Hatakeyama M."/>
            <person name="Paape T."/>
            <person name="Ng C.H."/>
            <person name="Ang C.C."/>
            <person name="Tnah L.H."/>
            <person name="Lee C.T."/>
            <person name="Nishiyama T."/>
            <person name="Sese J."/>
            <person name="O'Brien M.J."/>
            <person name="Copetti D."/>
            <person name="Mohd Noor M.I."/>
            <person name="Ong R.C."/>
            <person name="Putra M."/>
            <person name="Sireger I.Z."/>
            <person name="Indrioko S."/>
            <person name="Kosugi Y."/>
            <person name="Izuno A."/>
            <person name="Isagi Y."/>
            <person name="Lee S.L."/>
            <person name="Shimizu K.K."/>
        </authorList>
    </citation>
    <scope>NUCLEOTIDE SEQUENCE [LARGE SCALE GENOMIC DNA]</scope>
    <source>
        <strain evidence="2">214</strain>
    </source>
</reference>
<feature type="compositionally biased region" description="Low complexity" evidence="1">
    <location>
        <begin position="221"/>
        <end position="231"/>
    </location>
</feature>
<evidence type="ECO:0000313" key="2">
    <source>
        <dbReference type="EMBL" id="GKV08759.1"/>
    </source>
</evidence>
<protein>
    <submittedName>
        <fullName evidence="2">Uncharacterized protein</fullName>
    </submittedName>
</protein>
<gene>
    <name evidence="2" type="ORF">SLEP1_g20350</name>
</gene>
<accession>A0AAV5JBE1</accession>
<keyword evidence="3" id="KW-1185">Reference proteome</keyword>
<dbReference type="EMBL" id="BPVZ01000029">
    <property type="protein sequence ID" value="GKV08759.1"/>
    <property type="molecule type" value="Genomic_DNA"/>
</dbReference>